<dbReference type="PROSITE" id="PS51898">
    <property type="entry name" value="TYR_RECOMBINASE"/>
    <property type="match status" value="1"/>
</dbReference>
<dbReference type="PANTHER" id="PTHR30629:SF2">
    <property type="entry name" value="PROPHAGE INTEGRASE INTS-RELATED"/>
    <property type="match status" value="1"/>
</dbReference>
<evidence type="ECO:0000256" key="4">
    <source>
        <dbReference type="ARBA" id="ARBA00023172"/>
    </source>
</evidence>
<evidence type="ECO:0000313" key="7">
    <source>
        <dbReference type="Proteomes" id="UP000298216"/>
    </source>
</evidence>
<name>A0A4Y9S0J2_9CAUL</name>
<dbReference type="InterPro" id="IPR050808">
    <property type="entry name" value="Phage_Integrase"/>
</dbReference>
<keyword evidence="7" id="KW-1185">Reference proteome</keyword>
<keyword evidence="2" id="KW-0229">DNA integration</keyword>
<gene>
    <name evidence="6" type="ORF">EGY25_01975</name>
</gene>
<comment type="caution">
    <text evidence="6">The sequence shown here is derived from an EMBL/GenBank/DDBJ whole genome shotgun (WGS) entry which is preliminary data.</text>
</comment>
<feature type="domain" description="Tyr recombinase" evidence="5">
    <location>
        <begin position="171"/>
        <end position="339"/>
    </location>
</feature>
<dbReference type="Pfam" id="PF00589">
    <property type="entry name" value="Phage_integrase"/>
    <property type="match status" value="1"/>
</dbReference>
<dbReference type="GO" id="GO:0015074">
    <property type="term" value="P:DNA integration"/>
    <property type="evidence" value="ECO:0007669"/>
    <property type="project" value="UniProtKB-KW"/>
</dbReference>
<reference evidence="6 7" key="1">
    <citation type="submission" date="2019-03" db="EMBL/GenBank/DDBJ databases">
        <title>Draft genome of Brevundimonas sp. a heavy metal resistant soil bacteria.</title>
        <authorList>
            <person name="Soto J."/>
        </authorList>
    </citation>
    <scope>NUCLEOTIDE SEQUENCE [LARGE SCALE GENOMIC DNA]</scope>
    <source>
        <strain evidence="6 7">B-10</strain>
    </source>
</reference>
<evidence type="ECO:0000259" key="5">
    <source>
        <dbReference type="PROSITE" id="PS51898"/>
    </source>
</evidence>
<protein>
    <recommendedName>
        <fullName evidence="5">Tyr recombinase domain-containing protein</fullName>
    </recommendedName>
</protein>
<dbReference type="InterPro" id="IPR010998">
    <property type="entry name" value="Integrase_recombinase_N"/>
</dbReference>
<keyword evidence="3" id="KW-0238">DNA-binding</keyword>
<evidence type="ECO:0000256" key="3">
    <source>
        <dbReference type="ARBA" id="ARBA00023125"/>
    </source>
</evidence>
<dbReference type="OrthoDB" id="7510934at2"/>
<evidence type="ECO:0000313" key="6">
    <source>
        <dbReference type="EMBL" id="TFW14001.1"/>
    </source>
</evidence>
<dbReference type="InterPro" id="IPR002104">
    <property type="entry name" value="Integrase_catalytic"/>
</dbReference>
<organism evidence="6 7">
    <name type="scientific">Brevundimonas intermedia</name>
    <dbReference type="NCBI Taxonomy" id="74315"/>
    <lineage>
        <taxon>Bacteria</taxon>
        <taxon>Pseudomonadati</taxon>
        <taxon>Pseudomonadota</taxon>
        <taxon>Alphaproteobacteria</taxon>
        <taxon>Caulobacterales</taxon>
        <taxon>Caulobacteraceae</taxon>
        <taxon>Brevundimonas</taxon>
    </lineage>
</organism>
<keyword evidence="4" id="KW-0233">DNA recombination</keyword>
<evidence type="ECO:0000256" key="2">
    <source>
        <dbReference type="ARBA" id="ARBA00022908"/>
    </source>
</evidence>
<dbReference type="EMBL" id="SPVH01000002">
    <property type="protein sequence ID" value="TFW14001.1"/>
    <property type="molecule type" value="Genomic_DNA"/>
</dbReference>
<dbReference type="SUPFAM" id="SSF56349">
    <property type="entry name" value="DNA breaking-rejoining enzymes"/>
    <property type="match status" value="1"/>
</dbReference>
<proteinExistence type="inferred from homology"/>
<sequence length="364" mass="39705">MGRGLKLIGFPHVSAFKDRHGKVRYRYRRAGQKPVYLHGTPGSPDFAAEYDAACSGRTTALIPGASRTAPGTINALAVAIYASAEWRLLSKSTQGTYRGIIERLRANHGDGSVRALQAQHILKMRDRKADAPTAANNLVKVLRWMLAFAVARQWRADNPAVGIKPLKIVSAGFPVWSEADIAQFETHWPVSTRERLAFDLLLYTAQRSGDVRQMGRQHVQGAAILVRQEKTKAFLELPIHPRLKASLETVPSGQMLFLVTQGGSGFTAGGFGNWFRDACRAAGIAERSAHGLRKSAATRLADAGCTEAQIKAVTGHQTSKEVERYTKARDQKRLAKDAFALIGGTQGEQNLATPTEKLAKQANN</sequence>
<dbReference type="PANTHER" id="PTHR30629">
    <property type="entry name" value="PROPHAGE INTEGRASE"/>
    <property type="match status" value="1"/>
</dbReference>
<dbReference type="InterPro" id="IPR011010">
    <property type="entry name" value="DNA_brk_join_enz"/>
</dbReference>
<dbReference type="InterPro" id="IPR013762">
    <property type="entry name" value="Integrase-like_cat_sf"/>
</dbReference>
<dbReference type="RefSeq" id="WP_135193393.1">
    <property type="nucleotide sequence ID" value="NZ_SPVH01000002.1"/>
</dbReference>
<dbReference type="Gene3D" id="1.10.150.130">
    <property type="match status" value="1"/>
</dbReference>
<accession>A0A4Y9S0J2</accession>
<dbReference type="GO" id="GO:0006310">
    <property type="term" value="P:DNA recombination"/>
    <property type="evidence" value="ECO:0007669"/>
    <property type="project" value="UniProtKB-KW"/>
</dbReference>
<dbReference type="GO" id="GO:0003677">
    <property type="term" value="F:DNA binding"/>
    <property type="evidence" value="ECO:0007669"/>
    <property type="project" value="UniProtKB-KW"/>
</dbReference>
<dbReference type="Gene3D" id="1.10.443.10">
    <property type="entry name" value="Intergrase catalytic core"/>
    <property type="match status" value="1"/>
</dbReference>
<evidence type="ECO:0000256" key="1">
    <source>
        <dbReference type="ARBA" id="ARBA00008857"/>
    </source>
</evidence>
<dbReference type="AlphaFoldDB" id="A0A4Y9S0J2"/>
<comment type="similarity">
    <text evidence="1">Belongs to the 'phage' integrase family.</text>
</comment>
<dbReference type="Proteomes" id="UP000298216">
    <property type="component" value="Unassembled WGS sequence"/>
</dbReference>